<dbReference type="SUPFAM" id="SSF48403">
    <property type="entry name" value="Ankyrin repeat"/>
    <property type="match status" value="1"/>
</dbReference>
<dbReference type="PANTHER" id="PTHR36927:SF1">
    <property type="entry name" value="MDO-LIKE PROTEIN"/>
    <property type="match status" value="1"/>
</dbReference>
<dbReference type="InterPro" id="IPR036770">
    <property type="entry name" value="Ankyrin_rpt-contain_sf"/>
</dbReference>
<dbReference type="Pfam" id="PF01757">
    <property type="entry name" value="Acyl_transf_3"/>
    <property type="match status" value="1"/>
</dbReference>
<keyword evidence="1" id="KW-1133">Transmembrane helix</keyword>
<feature type="domain" description="Acyltransferase 3" evidence="2">
    <location>
        <begin position="2"/>
        <end position="341"/>
    </location>
</feature>
<feature type="transmembrane region" description="Helical" evidence="1">
    <location>
        <begin position="98"/>
        <end position="119"/>
    </location>
</feature>
<name>A0A382GNJ7_9ZZZZ</name>
<evidence type="ECO:0000259" key="2">
    <source>
        <dbReference type="Pfam" id="PF01757"/>
    </source>
</evidence>
<sequence>IHFFRMQLFMLLAGFFAELVCQRKGMTHLCRDRAKRILLPFLVGIFLFIPLVTFLIESTWAGRFTNVYENASIFEKITSVLLWGAFTDKPIFNEIGFWHFWFIYFLLFYYVFHWLFHQLDSRDFLFKNNVFLNWLTRFTLTYKWGFIVLSCLAFPIHYSLQSPMFWPSQFNFQVNEMVYYFGFYIFGVYLCKNIQLLKQLAKHSWFYLIISLPFVFLLNEPTTRYDLMRSVVVDITSWKIANIQLWEEGIFSDGFGKSIIVILRCAVSWTLCLGFIGLAHRYLNNPSRYVRYLADSAYWVFWIHVIFTNIFSKYAQQLSSDNSMFKTVVVFNLCLFCMYFLYNKCIRYSFLGDYFMGKRKDPSHPDEAHFSSSNLTKKVAPVCLVSICIAFVWGHLNNSIHEGSKREVLVESFVARNQDCLEKYILLSGVEDRYGRTPLHTASLFPESLRRYNPIPILLKKAVDINSTDFVGRTPLFYAVRTGNLKDAER</sequence>
<dbReference type="InterPro" id="IPR002656">
    <property type="entry name" value="Acyl_transf_3_dom"/>
</dbReference>
<feature type="transmembrane region" description="Helical" evidence="1">
    <location>
        <begin position="178"/>
        <end position="197"/>
    </location>
</feature>
<dbReference type="Gene3D" id="1.25.40.20">
    <property type="entry name" value="Ankyrin repeat-containing domain"/>
    <property type="match status" value="1"/>
</dbReference>
<evidence type="ECO:0000313" key="3">
    <source>
        <dbReference type="EMBL" id="SVB76217.1"/>
    </source>
</evidence>
<protein>
    <recommendedName>
        <fullName evidence="2">Acyltransferase 3 domain-containing protein</fullName>
    </recommendedName>
</protein>
<keyword evidence="1" id="KW-0472">Membrane</keyword>
<feature type="transmembrane region" description="Helical" evidence="1">
    <location>
        <begin position="259"/>
        <end position="280"/>
    </location>
</feature>
<feature type="non-terminal residue" evidence="3">
    <location>
        <position position="1"/>
    </location>
</feature>
<keyword evidence="1" id="KW-0812">Transmembrane</keyword>
<feature type="transmembrane region" description="Helical" evidence="1">
    <location>
        <begin position="140"/>
        <end position="158"/>
    </location>
</feature>
<organism evidence="3">
    <name type="scientific">marine metagenome</name>
    <dbReference type="NCBI Taxonomy" id="408172"/>
    <lineage>
        <taxon>unclassified sequences</taxon>
        <taxon>metagenomes</taxon>
        <taxon>ecological metagenomes</taxon>
    </lineage>
</organism>
<gene>
    <name evidence="3" type="ORF">METZ01_LOCUS229071</name>
</gene>
<dbReference type="GO" id="GO:0016747">
    <property type="term" value="F:acyltransferase activity, transferring groups other than amino-acyl groups"/>
    <property type="evidence" value="ECO:0007669"/>
    <property type="project" value="InterPro"/>
</dbReference>
<proteinExistence type="predicted"/>
<feature type="transmembrane region" description="Helical" evidence="1">
    <location>
        <begin position="292"/>
        <end position="311"/>
    </location>
</feature>
<evidence type="ECO:0000256" key="1">
    <source>
        <dbReference type="SAM" id="Phobius"/>
    </source>
</evidence>
<feature type="transmembrane region" description="Helical" evidence="1">
    <location>
        <begin position="323"/>
        <end position="342"/>
    </location>
</feature>
<dbReference type="PANTHER" id="PTHR36927">
    <property type="entry name" value="BLR4337 PROTEIN"/>
    <property type="match status" value="1"/>
</dbReference>
<dbReference type="InterPro" id="IPR050623">
    <property type="entry name" value="Glucan_succinyl_AcylTrfase"/>
</dbReference>
<dbReference type="AlphaFoldDB" id="A0A382GNJ7"/>
<feature type="transmembrane region" description="Helical" evidence="1">
    <location>
        <begin position="204"/>
        <end position="219"/>
    </location>
</feature>
<dbReference type="EMBL" id="UINC01056325">
    <property type="protein sequence ID" value="SVB76217.1"/>
    <property type="molecule type" value="Genomic_DNA"/>
</dbReference>
<reference evidence="3" key="1">
    <citation type="submission" date="2018-05" db="EMBL/GenBank/DDBJ databases">
        <authorList>
            <person name="Lanie J.A."/>
            <person name="Ng W.-L."/>
            <person name="Kazmierczak K.M."/>
            <person name="Andrzejewski T.M."/>
            <person name="Davidsen T.M."/>
            <person name="Wayne K.J."/>
            <person name="Tettelin H."/>
            <person name="Glass J.I."/>
            <person name="Rusch D."/>
            <person name="Podicherti R."/>
            <person name="Tsui H.-C.T."/>
            <person name="Winkler M.E."/>
        </authorList>
    </citation>
    <scope>NUCLEOTIDE SEQUENCE</scope>
</reference>
<accession>A0A382GNJ7</accession>
<feature type="transmembrane region" description="Helical" evidence="1">
    <location>
        <begin position="37"/>
        <end position="56"/>
    </location>
</feature>
<feature type="non-terminal residue" evidence="3">
    <location>
        <position position="490"/>
    </location>
</feature>